<dbReference type="Gene3D" id="3.40.1230.10">
    <property type="entry name" value="MTH938-like"/>
    <property type="match status" value="1"/>
</dbReference>
<gene>
    <name evidence="1" type="ORF">HNQ70_001025</name>
</gene>
<dbReference type="RefSeq" id="WP_183964928.1">
    <property type="nucleotide sequence ID" value="NZ_BAABEW010000017.1"/>
</dbReference>
<dbReference type="InterPro" id="IPR036748">
    <property type="entry name" value="MTH938-like_sf"/>
</dbReference>
<dbReference type="CDD" id="cd05560">
    <property type="entry name" value="Xcc1710_like"/>
    <property type="match status" value="1"/>
</dbReference>
<protein>
    <recommendedName>
        <fullName evidence="3">Xcc1710-like domain-containing protein</fullName>
    </recommendedName>
</protein>
<dbReference type="AlphaFoldDB" id="A0A7W8HFF6"/>
<keyword evidence="2" id="KW-1185">Reference proteome</keyword>
<dbReference type="InterPro" id="IPR007523">
    <property type="entry name" value="NDUFAF3/AAMDC"/>
</dbReference>
<proteinExistence type="predicted"/>
<dbReference type="Proteomes" id="UP000532440">
    <property type="component" value="Unassembled WGS sequence"/>
</dbReference>
<evidence type="ECO:0000313" key="2">
    <source>
        <dbReference type="Proteomes" id="UP000532440"/>
    </source>
</evidence>
<evidence type="ECO:0000313" key="1">
    <source>
        <dbReference type="EMBL" id="MBB5271021.1"/>
    </source>
</evidence>
<reference evidence="1 2" key="1">
    <citation type="submission" date="2020-08" db="EMBL/GenBank/DDBJ databases">
        <title>Genomic Encyclopedia of Type Strains, Phase IV (KMG-IV): sequencing the most valuable type-strain genomes for metagenomic binning, comparative biology and taxonomic classification.</title>
        <authorList>
            <person name="Goeker M."/>
        </authorList>
    </citation>
    <scope>NUCLEOTIDE SEQUENCE [LARGE SCALE GENOMIC DNA]</scope>
    <source>
        <strain evidence="1 2">DSM 29781</strain>
    </source>
</reference>
<sequence length="123" mass="13401">MKLHADLNPALNTVTAYGEGWIEINQTRHEGALVLRPQGEILAWPVAGFDALESAHFEALLEHAPEVLIFGTGARQRFPHPRLVAALARARIGIEVMATGAACRTYNILMGEDRRVVAALLPP</sequence>
<name>A0A7W8HFF6_9BURK</name>
<dbReference type="PANTHER" id="PTHR21192">
    <property type="entry name" value="NUCLEAR PROTEIN E3-3"/>
    <property type="match status" value="1"/>
</dbReference>
<dbReference type="Pfam" id="PF04430">
    <property type="entry name" value="DUF498"/>
    <property type="match status" value="1"/>
</dbReference>
<comment type="caution">
    <text evidence="1">The sequence shown here is derived from an EMBL/GenBank/DDBJ whole genome shotgun (WGS) entry which is preliminary data.</text>
</comment>
<organism evidence="1 2">
    <name type="scientific">Quisquiliibacterium transsilvanicum</name>
    <dbReference type="NCBI Taxonomy" id="1549638"/>
    <lineage>
        <taxon>Bacteria</taxon>
        <taxon>Pseudomonadati</taxon>
        <taxon>Pseudomonadota</taxon>
        <taxon>Betaproteobacteria</taxon>
        <taxon>Burkholderiales</taxon>
        <taxon>Burkholderiaceae</taxon>
        <taxon>Quisquiliibacterium</taxon>
    </lineage>
</organism>
<evidence type="ECO:0008006" key="3">
    <source>
        <dbReference type="Google" id="ProtNLM"/>
    </source>
</evidence>
<dbReference type="SUPFAM" id="SSF64076">
    <property type="entry name" value="MTH938-like"/>
    <property type="match status" value="1"/>
</dbReference>
<dbReference type="PANTHER" id="PTHR21192:SF2">
    <property type="entry name" value="NADH DEHYDROGENASE [UBIQUINONE] 1 ALPHA SUBCOMPLEX ASSEMBLY FACTOR 3"/>
    <property type="match status" value="1"/>
</dbReference>
<dbReference type="EMBL" id="JACHGB010000002">
    <property type="protein sequence ID" value="MBB5271021.1"/>
    <property type="molecule type" value="Genomic_DNA"/>
</dbReference>
<accession>A0A7W8HFF6</accession>